<dbReference type="Proteomes" id="UP000175677">
    <property type="component" value="Unassembled WGS sequence"/>
</dbReference>
<reference evidence="1 2" key="1">
    <citation type="submission" date="2016-08" db="EMBL/GenBank/DDBJ databases">
        <authorList>
            <person name="Eshaghi A."/>
            <person name="Soares D."/>
            <person name="Kus J."/>
            <person name="Richardson D."/>
            <person name="Li A."/>
            <person name="Patel S.N."/>
        </authorList>
    </citation>
    <scope>NUCLEOTIDE SEQUENCE [LARGE SCALE GENOMIC DNA]</scope>
    <source>
        <strain evidence="1 2">C860</strain>
    </source>
</reference>
<evidence type="ECO:0000313" key="1">
    <source>
        <dbReference type="EMBL" id="OEY75123.1"/>
    </source>
</evidence>
<gene>
    <name evidence="1" type="ORF">BFQ30_10545</name>
</gene>
<name>A0ABX3BQY0_9PAST</name>
<evidence type="ECO:0000313" key="2">
    <source>
        <dbReference type="Proteomes" id="UP000175677"/>
    </source>
</evidence>
<organism evidence="1 2">
    <name type="scientific">Haemophilus quentini</name>
    <dbReference type="NCBI Taxonomy" id="123834"/>
    <lineage>
        <taxon>Bacteria</taxon>
        <taxon>Pseudomonadati</taxon>
        <taxon>Pseudomonadota</taxon>
        <taxon>Gammaproteobacteria</taxon>
        <taxon>Pasteurellales</taxon>
        <taxon>Pasteurellaceae</taxon>
        <taxon>Haemophilus</taxon>
    </lineage>
</organism>
<dbReference type="EMBL" id="MDJC01000042">
    <property type="protein sequence ID" value="OEY75123.1"/>
    <property type="molecule type" value="Genomic_DNA"/>
</dbReference>
<protein>
    <submittedName>
        <fullName evidence="1">Uncharacterized protein</fullName>
    </submittedName>
</protein>
<keyword evidence="2" id="KW-1185">Reference proteome</keyword>
<comment type="caution">
    <text evidence="1">The sequence shown here is derived from an EMBL/GenBank/DDBJ whole genome shotgun (WGS) entry which is preliminary data.</text>
</comment>
<proteinExistence type="predicted"/>
<accession>A0ABX3BQY0</accession>
<sequence length="366" mass="41447">MTKKHSKAGQYFQADFDLIQRASQLGSFRLLASLLVLMRYTNGKPNNPQEKPFTQTYAGADAIRKALQCRWQDGRSLLVTLSQNNFISRCISQGKTAYTVHNHQLNIDLPIAIVDGANNADSALMRINGDKTLTEQEKLETLIILLTIYKNLSMACFGGFNGVHQEWDIASDEELEGLPLCGITARNYKNGDTAQITSFSTSCKFINESLGLPINEGMTHETSRRFWDGIRALEKLGLIYCVIVLMKTNTKNKQEFMFTIRVNDYHADKGADLSFIELVSDGEVAFYGTSAPIEEEIEYADFNDTAKEDKVIRLTLPKLPNKEEYQIFSFCRPRFRTSNADTGEWMTKERENLEATIKEIEKALWG</sequence>
<dbReference type="RefSeq" id="WP_070047056.1">
    <property type="nucleotide sequence ID" value="NZ_MCII02000059.1"/>
</dbReference>